<dbReference type="PRINTS" id="PR00368">
    <property type="entry name" value="FADPNR"/>
</dbReference>
<dbReference type="PANTHER" id="PTHR43539">
    <property type="entry name" value="FLAVIN-BINDING MONOOXYGENASE-LIKE PROTEIN (AFU_ORTHOLOGUE AFUA_4G09220)"/>
    <property type="match status" value="1"/>
</dbReference>
<proteinExistence type="predicted"/>
<organism evidence="3 4">
    <name type="scientific">Pseudomonas soli</name>
    <dbReference type="NCBI Taxonomy" id="1306993"/>
    <lineage>
        <taxon>Bacteria</taxon>
        <taxon>Pseudomonadati</taxon>
        <taxon>Pseudomonadota</taxon>
        <taxon>Gammaproteobacteria</taxon>
        <taxon>Pseudomonadales</taxon>
        <taxon>Pseudomonadaceae</taxon>
        <taxon>Pseudomonas</taxon>
    </lineage>
</organism>
<name>A0A1H9HD85_9PSED</name>
<keyword evidence="1" id="KW-0560">Oxidoreductase</keyword>
<dbReference type="AlphaFoldDB" id="A0A1H9HD85"/>
<dbReference type="Proteomes" id="UP000199221">
    <property type="component" value="Unassembled WGS sequence"/>
</dbReference>
<dbReference type="PRINTS" id="PR00469">
    <property type="entry name" value="PNDRDTASEII"/>
</dbReference>
<dbReference type="Gene3D" id="3.50.50.60">
    <property type="entry name" value="FAD/NAD(P)-binding domain"/>
    <property type="match status" value="1"/>
</dbReference>
<evidence type="ECO:0000256" key="1">
    <source>
        <dbReference type="ARBA" id="ARBA00023002"/>
    </source>
</evidence>
<dbReference type="InterPro" id="IPR050982">
    <property type="entry name" value="Auxin_biosynth/cation_transpt"/>
</dbReference>
<accession>A0A1H9HD85</accession>
<gene>
    <name evidence="3" type="ORF">SAMN05216230_103203</name>
</gene>
<evidence type="ECO:0000256" key="2">
    <source>
        <dbReference type="SAM" id="MobiDB-lite"/>
    </source>
</evidence>
<dbReference type="SUPFAM" id="SSF51905">
    <property type="entry name" value="FAD/NAD(P)-binding domain"/>
    <property type="match status" value="2"/>
</dbReference>
<reference evidence="3 4" key="1">
    <citation type="submission" date="2016-10" db="EMBL/GenBank/DDBJ databases">
        <authorList>
            <person name="de Groot N.N."/>
        </authorList>
    </citation>
    <scope>NUCLEOTIDE SEQUENCE [LARGE SCALE GENOMIC DNA]</scope>
    <source>
        <strain evidence="3 4">LMG 27941</strain>
    </source>
</reference>
<dbReference type="InterPro" id="IPR036188">
    <property type="entry name" value="FAD/NAD-bd_sf"/>
</dbReference>
<dbReference type="GO" id="GO:0050660">
    <property type="term" value="F:flavin adenine dinucleotide binding"/>
    <property type="evidence" value="ECO:0007669"/>
    <property type="project" value="TreeGrafter"/>
</dbReference>
<evidence type="ECO:0000313" key="4">
    <source>
        <dbReference type="Proteomes" id="UP000199221"/>
    </source>
</evidence>
<evidence type="ECO:0000313" key="3">
    <source>
        <dbReference type="EMBL" id="SEQ60313.1"/>
    </source>
</evidence>
<feature type="compositionally biased region" description="Polar residues" evidence="2">
    <location>
        <begin position="353"/>
        <end position="366"/>
    </location>
</feature>
<dbReference type="PANTHER" id="PTHR43539:SF78">
    <property type="entry name" value="FLAVIN-CONTAINING MONOOXYGENASE"/>
    <property type="match status" value="1"/>
</dbReference>
<dbReference type="EMBL" id="FOEQ01000003">
    <property type="protein sequence ID" value="SEQ60313.1"/>
    <property type="molecule type" value="Genomic_DNA"/>
</dbReference>
<protein>
    <submittedName>
        <fullName evidence="3">Putative flavoprotein involved in K+ transport</fullName>
    </submittedName>
</protein>
<feature type="region of interest" description="Disordered" evidence="2">
    <location>
        <begin position="351"/>
        <end position="380"/>
    </location>
</feature>
<sequence length="380" mass="41703">MNELGRVLDVVVIGGGQAGLAIAWHLQQHGLDYLILDEQTSPGGNWRNYYESLQLFSPAEYSALPGRAFPGNPKGYPLRDEVVQYLEKYAAEFQLPFQGGTGVVAVVQKDKTFEVRAANGSTFAARAVVAASGGFSRPYMPDVPGLKSFSGTCLHSSAYRTPEAFAGQRVVVVGAANSAVQIAYELANVAQVVLATREKIRLFPQRILGLDFHTWLKFTRLEHTRWLSDQSTPVLDTGKYRKALDTGRLQRKAMFQQVLPDGVVWPDGTIHQTDALIFATGFRPNLAFLPQLPVADRQGRVLQQDGVADQVPGLYFVGLPKQRNFASATLRGVGTDAGYLMPQLLRHLERVGSTETPVQRSRNPASGLQGKRASHRRQSS</sequence>
<dbReference type="Pfam" id="PF13738">
    <property type="entry name" value="Pyr_redox_3"/>
    <property type="match status" value="1"/>
</dbReference>
<dbReference type="GO" id="GO:0004497">
    <property type="term" value="F:monooxygenase activity"/>
    <property type="evidence" value="ECO:0007669"/>
    <property type="project" value="TreeGrafter"/>
</dbReference>